<dbReference type="GO" id="GO:0003677">
    <property type="term" value="F:DNA binding"/>
    <property type="evidence" value="ECO:0007669"/>
    <property type="project" value="InterPro"/>
</dbReference>
<dbReference type="RefSeq" id="WP_139571001.1">
    <property type="nucleotide sequence ID" value="NZ_JARBEY010000001.1"/>
</dbReference>
<evidence type="ECO:0000259" key="9">
    <source>
        <dbReference type="Pfam" id="PF06144"/>
    </source>
</evidence>
<evidence type="ECO:0000256" key="8">
    <source>
        <dbReference type="ARBA" id="ARBA00049244"/>
    </source>
</evidence>
<dbReference type="InterPro" id="IPR048466">
    <property type="entry name" value="DNA_pol3_delta-like_C"/>
</dbReference>
<comment type="similarity">
    <text evidence="7">Belongs to the DNA polymerase HolA subunit family.</text>
</comment>
<dbReference type="EMBL" id="QFCR01000001">
    <property type="protein sequence ID" value="TNK91200.1"/>
    <property type="molecule type" value="Genomic_DNA"/>
</dbReference>
<organism evidence="11 12">
    <name type="scientific">Fructilactobacillus sanfranciscensis</name>
    <name type="common">Lactobacillus sanfranciscensis</name>
    <dbReference type="NCBI Taxonomy" id="1625"/>
    <lineage>
        <taxon>Bacteria</taxon>
        <taxon>Bacillati</taxon>
        <taxon>Bacillota</taxon>
        <taxon>Bacilli</taxon>
        <taxon>Lactobacillales</taxon>
        <taxon>Lactobacillaceae</taxon>
        <taxon>Fructilactobacillus</taxon>
    </lineage>
</organism>
<dbReference type="EC" id="2.7.7.7" evidence="1"/>
<evidence type="ECO:0000256" key="6">
    <source>
        <dbReference type="ARBA" id="ARBA00022932"/>
    </source>
</evidence>
<evidence type="ECO:0000256" key="5">
    <source>
        <dbReference type="ARBA" id="ARBA00022705"/>
    </source>
</evidence>
<dbReference type="InterPro" id="IPR005790">
    <property type="entry name" value="DNA_polIII_delta"/>
</dbReference>
<dbReference type="Proteomes" id="UP000313312">
    <property type="component" value="Unassembled WGS sequence"/>
</dbReference>
<keyword evidence="5" id="KW-0235">DNA replication</keyword>
<proteinExistence type="inferred from homology"/>
<dbReference type="AlphaFoldDB" id="A0A5C4TKX0"/>
<accession>A0A5C4TKX0</accession>
<dbReference type="SUPFAM" id="SSF52540">
    <property type="entry name" value="P-loop containing nucleoside triphosphate hydrolases"/>
    <property type="match status" value="1"/>
</dbReference>
<dbReference type="Gene3D" id="3.40.50.300">
    <property type="entry name" value="P-loop containing nucleotide triphosphate hydrolases"/>
    <property type="match status" value="1"/>
</dbReference>
<dbReference type="Gene3D" id="1.10.8.60">
    <property type="match status" value="1"/>
</dbReference>
<dbReference type="InterPro" id="IPR027417">
    <property type="entry name" value="P-loop_NTPase"/>
</dbReference>
<keyword evidence="6" id="KW-0239">DNA-directed DNA polymerase</keyword>
<comment type="caution">
    <text evidence="11">The sequence shown here is derived from an EMBL/GenBank/DDBJ whole genome shotgun (WGS) entry which is preliminary data.</text>
</comment>
<reference evidence="11 12" key="1">
    <citation type="submission" date="2018-05" db="EMBL/GenBank/DDBJ databases">
        <title>Lactobacillus sanfranciscensis Ah4 draft denome sequence.</title>
        <authorList>
            <person name="Zhang G."/>
        </authorList>
    </citation>
    <scope>NUCLEOTIDE SEQUENCE [LARGE SCALE GENOMIC DNA]</scope>
    <source>
        <strain evidence="11 12">Ah4</strain>
    </source>
</reference>
<evidence type="ECO:0000313" key="11">
    <source>
        <dbReference type="EMBL" id="TNK91200.1"/>
    </source>
</evidence>
<dbReference type="InterPro" id="IPR008921">
    <property type="entry name" value="DNA_pol3_clamp-load_cplx_C"/>
</dbReference>
<gene>
    <name evidence="11" type="ORF">DID87_00515</name>
</gene>
<dbReference type="Gene3D" id="1.20.272.10">
    <property type="match status" value="1"/>
</dbReference>
<dbReference type="PANTHER" id="PTHR34388:SF1">
    <property type="entry name" value="DNA POLYMERASE III SUBUNIT DELTA"/>
    <property type="match status" value="1"/>
</dbReference>
<dbReference type="InterPro" id="IPR010372">
    <property type="entry name" value="DNA_pol3_delta_N"/>
</dbReference>
<dbReference type="PANTHER" id="PTHR34388">
    <property type="entry name" value="DNA POLYMERASE III SUBUNIT DELTA"/>
    <property type="match status" value="1"/>
</dbReference>
<comment type="catalytic activity">
    <reaction evidence="8">
        <text>DNA(n) + a 2'-deoxyribonucleoside 5'-triphosphate = DNA(n+1) + diphosphate</text>
        <dbReference type="Rhea" id="RHEA:22508"/>
        <dbReference type="Rhea" id="RHEA-COMP:17339"/>
        <dbReference type="Rhea" id="RHEA-COMP:17340"/>
        <dbReference type="ChEBI" id="CHEBI:33019"/>
        <dbReference type="ChEBI" id="CHEBI:61560"/>
        <dbReference type="ChEBI" id="CHEBI:173112"/>
        <dbReference type="EC" id="2.7.7.7"/>
    </reaction>
</comment>
<feature type="domain" description="DNA polymerase III delta subunit-like C-terminal" evidence="10">
    <location>
        <begin position="215"/>
        <end position="334"/>
    </location>
</feature>
<keyword evidence="4" id="KW-0548">Nucleotidyltransferase</keyword>
<dbReference type="GO" id="GO:0006261">
    <property type="term" value="P:DNA-templated DNA replication"/>
    <property type="evidence" value="ECO:0007669"/>
    <property type="project" value="TreeGrafter"/>
</dbReference>
<sequence>MTLIDKIKTISKNKEPVYLITGKNDYWENEVMKQIKKIIPEEEQTMNFATFDMEETPLSVAINDALSIPFFGEKRLVLIKNAYFLSGSHSKSKIKHNIEELEQYLDNPSIETVLIILAPYDKLDGRKKIVKKLKSKSSMITLNDFSERETIDFVRNQVKMQGYQINSDAMNEFYARTLGDLSKMMNELQKIFIYCKDSKEITVEVIDKLVSKSLDQNVFALVDYIVTGKTTQAIHFYHQLLEQKQEPIQINAILESHFRLLLQVKILMQHSYSQNMMTTTLKIHPYRVKLAMQSTQRFSLNYLKDAYLHLVQIECKLKSSTDNPELLFEMFAIELGQKKNSY</sequence>
<dbReference type="GO" id="GO:0003887">
    <property type="term" value="F:DNA-directed DNA polymerase activity"/>
    <property type="evidence" value="ECO:0007669"/>
    <property type="project" value="UniProtKB-KW"/>
</dbReference>
<protein>
    <recommendedName>
        <fullName evidence="2">DNA polymerase III subunit delta</fullName>
        <ecNumber evidence="1">2.7.7.7</ecNumber>
    </recommendedName>
</protein>
<name>A0A5C4TKX0_FRUSA</name>
<dbReference type="GO" id="GO:0009360">
    <property type="term" value="C:DNA polymerase III complex"/>
    <property type="evidence" value="ECO:0007669"/>
    <property type="project" value="InterPro"/>
</dbReference>
<evidence type="ECO:0000256" key="4">
    <source>
        <dbReference type="ARBA" id="ARBA00022695"/>
    </source>
</evidence>
<feature type="domain" description="DNA polymerase III delta N-terminal" evidence="9">
    <location>
        <begin position="18"/>
        <end position="141"/>
    </location>
</feature>
<keyword evidence="3" id="KW-0808">Transferase</keyword>
<dbReference type="NCBIfam" id="TIGR01128">
    <property type="entry name" value="holA"/>
    <property type="match status" value="1"/>
</dbReference>
<evidence type="ECO:0000256" key="1">
    <source>
        <dbReference type="ARBA" id="ARBA00012417"/>
    </source>
</evidence>
<dbReference type="Pfam" id="PF06144">
    <property type="entry name" value="DNA_pol3_delta"/>
    <property type="match status" value="1"/>
</dbReference>
<evidence type="ECO:0000256" key="7">
    <source>
        <dbReference type="ARBA" id="ARBA00034754"/>
    </source>
</evidence>
<evidence type="ECO:0000313" key="12">
    <source>
        <dbReference type="Proteomes" id="UP000313312"/>
    </source>
</evidence>
<evidence type="ECO:0000256" key="2">
    <source>
        <dbReference type="ARBA" id="ARBA00017703"/>
    </source>
</evidence>
<dbReference type="Pfam" id="PF21694">
    <property type="entry name" value="DNA_pol3_delta_C"/>
    <property type="match status" value="1"/>
</dbReference>
<dbReference type="SUPFAM" id="SSF48019">
    <property type="entry name" value="post-AAA+ oligomerization domain-like"/>
    <property type="match status" value="1"/>
</dbReference>
<evidence type="ECO:0000256" key="3">
    <source>
        <dbReference type="ARBA" id="ARBA00022679"/>
    </source>
</evidence>
<evidence type="ECO:0000259" key="10">
    <source>
        <dbReference type="Pfam" id="PF21694"/>
    </source>
</evidence>